<evidence type="ECO:0000256" key="1">
    <source>
        <dbReference type="ARBA" id="ARBA00009865"/>
    </source>
</evidence>
<gene>
    <name evidence="6" type="ORF">PQ465_12125</name>
</gene>
<dbReference type="Gene3D" id="2.115.10.20">
    <property type="entry name" value="Glycosyl hydrolase domain, family 43"/>
    <property type="match status" value="1"/>
</dbReference>
<dbReference type="Proteomes" id="UP001221558">
    <property type="component" value="Chromosome"/>
</dbReference>
<dbReference type="PANTHER" id="PTHR43817">
    <property type="entry name" value="GLYCOSYL HYDROLASE"/>
    <property type="match status" value="1"/>
</dbReference>
<dbReference type="InterPro" id="IPR016828">
    <property type="entry name" value="Alpha-L-arabinofuranosidase"/>
</dbReference>
<dbReference type="PIRSF" id="PIRSF025414">
    <property type="entry name" value="Alpha-L-arabinofuranosidase"/>
    <property type="match status" value="1"/>
</dbReference>
<evidence type="ECO:0000313" key="7">
    <source>
        <dbReference type="Proteomes" id="UP001221558"/>
    </source>
</evidence>
<dbReference type="InterPro" id="IPR023296">
    <property type="entry name" value="Glyco_hydro_beta-prop_sf"/>
</dbReference>
<dbReference type="SUPFAM" id="SSF75005">
    <property type="entry name" value="Arabinanase/levansucrase/invertase"/>
    <property type="match status" value="1"/>
</dbReference>
<accession>A0ABY7WBP2</accession>
<evidence type="ECO:0000256" key="4">
    <source>
        <dbReference type="ARBA" id="ARBA00023295"/>
    </source>
</evidence>
<comment type="similarity">
    <text evidence="1 5">Belongs to the glycosyl hydrolase 43 family.</text>
</comment>
<sequence>MRVLSNYFLLLVSIFLSDKMYAQNSGKVNIADFLIPQRADPFIAMDRLGNYYFIATVPEFDRLEVRKAQSIDDLPAASPKVIWRKHRDGIMGSNIWAPELYQIEGKWYIYFAAGNADEPFKIRKYVLSNTSEDPTQGDWVEEGELISEGASFSLDATLFQHNGKRFMIWADKYTQTEHATGLYIAEMQSPTQLKSPQVLISKPTFHWETNGFKVNEGPAVLIRNGKVFIAYSASATDASYCIGLLQADTHSNLLEAKSWRKSAQPVFYTNEKLERFGPGHNSFFRTPSGEDYMVYHARDYRELQGDALTDPNRHTRMRKIMWTSEGLPDFGQDYSDLEFGRRN</sequence>
<evidence type="ECO:0000256" key="3">
    <source>
        <dbReference type="ARBA" id="ARBA00022801"/>
    </source>
</evidence>
<evidence type="ECO:0000313" key="6">
    <source>
        <dbReference type="EMBL" id="WDF67053.1"/>
    </source>
</evidence>
<protein>
    <submittedName>
        <fullName evidence="6">Family 43 glycosylhydrolase</fullName>
    </submittedName>
</protein>
<reference evidence="6 7" key="1">
    <citation type="submission" date="2023-02" db="EMBL/GenBank/DDBJ databases">
        <title>Genome sequence of Sphingobacterium sp. KACC 22765.</title>
        <authorList>
            <person name="Kim S."/>
            <person name="Heo J."/>
            <person name="Kwon S.-W."/>
        </authorList>
    </citation>
    <scope>NUCLEOTIDE SEQUENCE [LARGE SCALE GENOMIC DNA]</scope>
    <source>
        <strain evidence="6 7">KACC 22765</strain>
    </source>
</reference>
<keyword evidence="2" id="KW-0732">Signal</keyword>
<dbReference type="EMBL" id="CP117880">
    <property type="protein sequence ID" value="WDF67053.1"/>
    <property type="molecule type" value="Genomic_DNA"/>
</dbReference>
<dbReference type="Pfam" id="PF04616">
    <property type="entry name" value="Glyco_hydro_43"/>
    <property type="match status" value="1"/>
</dbReference>
<name>A0ABY7WBP2_9SPHI</name>
<keyword evidence="7" id="KW-1185">Reference proteome</keyword>
<organism evidence="6 7">
    <name type="scientific">Sphingobacterium oryzagri</name>
    <dbReference type="NCBI Taxonomy" id="3025669"/>
    <lineage>
        <taxon>Bacteria</taxon>
        <taxon>Pseudomonadati</taxon>
        <taxon>Bacteroidota</taxon>
        <taxon>Sphingobacteriia</taxon>
        <taxon>Sphingobacteriales</taxon>
        <taxon>Sphingobacteriaceae</taxon>
        <taxon>Sphingobacterium</taxon>
    </lineage>
</organism>
<keyword evidence="4 5" id="KW-0326">Glycosidase</keyword>
<dbReference type="PANTHER" id="PTHR43817:SF1">
    <property type="entry name" value="HYDROLASE, FAMILY 43, PUTATIVE (AFU_ORTHOLOGUE AFUA_3G01660)-RELATED"/>
    <property type="match status" value="1"/>
</dbReference>
<keyword evidence="3 5" id="KW-0378">Hydrolase</keyword>
<evidence type="ECO:0000256" key="5">
    <source>
        <dbReference type="RuleBase" id="RU361187"/>
    </source>
</evidence>
<proteinExistence type="inferred from homology"/>
<dbReference type="InterPro" id="IPR006710">
    <property type="entry name" value="Glyco_hydro_43"/>
</dbReference>
<dbReference type="RefSeq" id="WP_274265789.1">
    <property type="nucleotide sequence ID" value="NZ_CP117880.1"/>
</dbReference>
<evidence type="ECO:0000256" key="2">
    <source>
        <dbReference type="ARBA" id="ARBA00022729"/>
    </source>
</evidence>